<dbReference type="PaxDb" id="44689-DDB0206288"/>
<dbReference type="AlphaFoldDB" id="Q54XH7"/>
<dbReference type="RefSeq" id="XP_647826.1">
    <property type="nucleotide sequence ID" value="XM_642734.1"/>
</dbReference>
<comment type="caution">
    <text evidence="3">The sequence shown here is derived from an EMBL/GenBank/DDBJ whole genome shotgun (WGS) entry which is preliminary data.</text>
</comment>
<dbReference type="InParanoid" id="Q54XH7"/>
<protein>
    <recommendedName>
        <fullName evidence="2">DUF4460 domain-containing protein</fullName>
    </recommendedName>
</protein>
<feature type="compositionally biased region" description="Low complexity" evidence="1">
    <location>
        <begin position="563"/>
        <end position="575"/>
    </location>
</feature>
<sequence>MIRGLYKSFSKSSSSLSICSFTNEKSKSFLNAVVSQSSRNYCTTNGEEKPKLRHVLKKFYLMIHPDTLTQYPNEKHVNSNSMKALMSIVDEYKKRPTPDSQTKRNVQKLTFYVPEDKISGEEAPTSIGDRKFKIIESEFCQYSNNPNHIPNQIRLLFEQCKLPTNFLTEIDNVDNVIQPTIDGSLQNFILDNKHYIKKKLQISEKHKSELDALVRKIKRDLRVGVTIETNPVDSSFTFQENYHALLHFQNVVKEWKDKVAADAKDGSEIVTSGQFKFNLNYNDINFTVPELCCYLDRSSPDTWAEYLNKLNLSLIKEENLEFRKSEEAKFKIMKKESEEARSNFTILEKLLKCRSFQLAEHDDPSEDPNLYLDTSKQITQSLAFTSMLIKNKSKLENLMKTRLKKVKFGNIAIVANLHKSKFWVDIDGNLKINPNVTFEEFCDILESQHKIANEKDILSHKYESIRDYAQVRMGLKTLNVLSVFTYTHDHQKVFDAYQKLYDAADRLRDLDLSGFSIIIADHYNITKSGNLIIKYDFNTEDLIKQLSAATKDVKEEEEEEQPINEIKQQQQQQQQEDIKIDLTNISNVLEQYENQSKSNNNNKTL</sequence>
<organism evidence="3 4">
    <name type="scientific">Dictyostelium discoideum</name>
    <name type="common">Social amoeba</name>
    <dbReference type="NCBI Taxonomy" id="44689"/>
    <lineage>
        <taxon>Eukaryota</taxon>
        <taxon>Amoebozoa</taxon>
        <taxon>Evosea</taxon>
        <taxon>Eumycetozoa</taxon>
        <taxon>Dictyostelia</taxon>
        <taxon>Dictyosteliales</taxon>
        <taxon>Dictyosteliaceae</taxon>
        <taxon>Dictyostelium</taxon>
    </lineage>
</organism>
<keyword evidence="4" id="KW-1185">Reference proteome</keyword>
<dbReference type="InterPro" id="IPR028031">
    <property type="entry name" value="DUF4460"/>
</dbReference>
<dbReference type="GeneID" id="8621786"/>
<dbReference type="OMA" id="VNSHNMK"/>
<dbReference type="InterPro" id="IPR027986">
    <property type="entry name" value="TCAIM"/>
</dbReference>
<feature type="domain" description="DUF4460" evidence="2">
    <location>
        <begin position="45"/>
        <end position="162"/>
    </location>
</feature>
<evidence type="ECO:0000313" key="3">
    <source>
        <dbReference type="EMBL" id="EAL68064.1"/>
    </source>
</evidence>
<dbReference type="FunCoup" id="Q54XH7">
    <property type="interactions" value="608"/>
</dbReference>
<dbReference type="GO" id="GO:0005739">
    <property type="term" value="C:mitochondrion"/>
    <property type="evidence" value="ECO:0000318"/>
    <property type="project" value="GO_Central"/>
</dbReference>
<name>Q54XH7_DICDI</name>
<dbReference type="eggNOG" id="ENOG502RC27">
    <property type="taxonomic scope" value="Eukaryota"/>
</dbReference>
<dbReference type="PANTHER" id="PTHR31596:SF1">
    <property type="entry name" value="T-CELL ACTIVATION INHIBITOR, MITOCHONDRIAL"/>
    <property type="match status" value="1"/>
</dbReference>
<dbReference type="Pfam" id="PF14687">
    <property type="entry name" value="DUF4460"/>
    <property type="match status" value="1"/>
</dbReference>
<dbReference type="KEGG" id="ddi:DDB_G0278925"/>
<dbReference type="HOGENOM" id="CLU_451608_0_0_1"/>
<evidence type="ECO:0000313" key="4">
    <source>
        <dbReference type="Proteomes" id="UP000002195"/>
    </source>
</evidence>
<evidence type="ECO:0000256" key="1">
    <source>
        <dbReference type="SAM" id="MobiDB-lite"/>
    </source>
</evidence>
<proteinExistence type="predicted"/>
<feature type="region of interest" description="Disordered" evidence="1">
    <location>
        <begin position="556"/>
        <end position="576"/>
    </location>
</feature>
<dbReference type="PANTHER" id="PTHR31596">
    <property type="entry name" value="T-CELL ACTIVATION INHIBITOR, MITOCHONDRIAL"/>
    <property type="match status" value="1"/>
</dbReference>
<accession>Q54XH7</accession>
<reference evidence="3 4" key="1">
    <citation type="journal article" date="2005" name="Nature">
        <title>The genome of the social amoeba Dictyostelium discoideum.</title>
        <authorList>
            <consortium name="The Dictyostelium discoideum Sequencing Consortium"/>
            <person name="Eichinger L."/>
            <person name="Pachebat J.A."/>
            <person name="Glockner G."/>
            <person name="Rajandream M.A."/>
            <person name="Sucgang R."/>
            <person name="Berriman M."/>
            <person name="Song J."/>
            <person name="Olsen R."/>
            <person name="Szafranski K."/>
            <person name="Xu Q."/>
            <person name="Tunggal B."/>
            <person name="Kummerfeld S."/>
            <person name="Madera M."/>
            <person name="Konfortov B.A."/>
            <person name="Rivero F."/>
            <person name="Bankier A.T."/>
            <person name="Lehmann R."/>
            <person name="Hamlin N."/>
            <person name="Davies R."/>
            <person name="Gaudet P."/>
            <person name="Fey P."/>
            <person name="Pilcher K."/>
            <person name="Chen G."/>
            <person name="Saunders D."/>
            <person name="Sodergren E."/>
            <person name="Davis P."/>
            <person name="Kerhornou A."/>
            <person name="Nie X."/>
            <person name="Hall N."/>
            <person name="Anjard C."/>
            <person name="Hemphill L."/>
            <person name="Bason N."/>
            <person name="Farbrother P."/>
            <person name="Desany B."/>
            <person name="Just E."/>
            <person name="Morio T."/>
            <person name="Rost R."/>
            <person name="Churcher C."/>
            <person name="Cooper J."/>
            <person name="Haydock S."/>
            <person name="van Driessche N."/>
            <person name="Cronin A."/>
            <person name="Goodhead I."/>
            <person name="Muzny D."/>
            <person name="Mourier T."/>
            <person name="Pain A."/>
            <person name="Lu M."/>
            <person name="Harper D."/>
            <person name="Lindsay R."/>
            <person name="Hauser H."/>
            <person name="James K."/>
            <person name="Quiles M."/>
            <person name="Madan Babu M."/>
            <person name="Saito T."/>
            <person name="Buchrieser C."/>
            <person name="Wardroper A."/>
            <person name="Felder M."/>
            <person name="Thangavelu M."/>
            <person name="Johnson D."/>
            <person name="Knights A."/>
            <person name="Loulseged H."/>
            <person name="Mungall K."/>
            <person name="Oliver K."/>
            <person name="Price C."/>
            <person name="Quail M.A."/>
            <person name="Urushihara H."/>
            <person name="Hernandez J."/>
            <person name="Rabbinowitsch E."/>
            <person name="Steffen D."/>
            <person name="Sanders M."/>
            <person name="Ma J."/>
            <person name="Kohara Y."/>
            <person name="Sharp S."/>
            <person name="Simmonds M."/>
            <person name="Spiegler S."/>
            <person name="Tivey A."/>
            <person name="Sugano S."/>
            <person name="White B."/>
            <person name="Walker D."/>
            <person name="Woodward J."/>
            <person name="Winckler T."/>
            <person name="Tanaka Y."/>
            <person name="Shaulsky G."/>
            <person name="Schleicher M."/>
            <person name="Weinstock G."/>
            <person name="Rosenthal A."/>
            <person name="Cox E.C."/>
            <person name="Chisholm R.L."/>
            <person name="Gibbs R."/>
            <person name="Loomis W.F."/>
            <person name="Platzer M."/>
            <person name="Kay R.R."/>
            <person name="Williams J."/>
            <person name="Dear P.H."/>
            <person name="Noegel A.A."/>
            <person name="Barrell B."/>
            <person name="Kuspa A."/>
        </authorList>
    </citation>
    <scope>NUCLEOTIDE SEQUENCE [LARGE SCALE GENOMIC DNA]</scope>
    <source>
        <strain evidence="3 4">AX4</strain>
    </source>
</reference>
<dbReference type="Proteomes" id="UP000002195">
    <property type="component" value="Unassembled WGS sequence"/>
</dbReference>
<dbReference type="VEuPathDB" id="AmoebaDB:DDB_G0278925"/>
<gene>
    <name evidence="3" type="ORF">DDB_G0278925</name>
</gene>
<dbReference type="EMBL" id="AAFI02000024">
    <property type="protein sequence ID" value="EAL68064.1"/>
    <property type="molecule type" value="Genomic_DNA"/>
</dbReference>
<evidence type="ECO:0000259" key="2">
    <source>
        <dbReference type="Pfam" id="PF14687"/>
    </source>
</evidence>
<dbReference type="dictyBase" id="DDB_G0278925"/>